<dbReference type="AlphaFoldDB" id="A0A6J6TZ28"/>
<accession>A0A6J6TZ28</accession>
<dbReference type="GO" id="GO:0003697">
    <property type="term" value="F:single-stranded DNA binding"/>
    <property type="evidence" value="ECO:0007669"/>
    <property type="project" value="InterPro"/>
</dbReference>
<dbReference type="PROSITE" id="PS50935">
    <property type="entry name" value="SSB"/>
    <property type="match status" value="1"/>
</dbReference>
<gene>
    <name evidence="3" type="ORF">UFOPK2656_03573</name>
    <name evidence="4" type="ORF">UFOPK3267_02657</name>
    <name evidence="5" type="ORF">UFOPK3651_02466</name>
    <name evidence="2" type="ORF">UFOPK4189_02454</name>
</gene>
<name>A0A6J6TZ28_9ZZZZ</name>
<dbReference type="InterPro" id="IPR000424">
    <property type="entry name" value="Primosome_PriB/ssb"/>
</dbReference>
<evidence type="ECO:0000313" key="3">
    <source>
        <dbReference type="EMBL" id="CAB4751593.1"/>
    </source>
</evidence>
<keyword evidence="1" id="KW-0238">DNA-binding</keyword>
<dbReference type="EMBL" id="CAESGF010000017">
    <property type="protein sequence ID" value="CAB4364695.1"/>
    <property type="molecule type" value="Genomic_DNA"/>
</dbReference>
<dbReference type="Gene3D" id="2.40.50.140">
    <property type="entry name" value="Nucleic acid-binding proteins"/>
    <property type="match status" value="1"/>
</dbReference>
<evidence type="ECO:0000313" key="2">
    <source>
        <dbReference type="EMBL" id="CAB4364695.1"/>
    </source>
</evidence>
<organism evidence="3">
    <name type="scientific">freshwater metagenome</name>
    <dbReference type="NCBI Taxonomy" id="449393"/>
    <lineage>
        <taxon>unclassified sequences</taxon>
        <taxon>metagenomes</taxon>
        <taxon>ecological metagenomes</taxon>
    </lineage>
</organism>
<evidence type="ECO:0000313" key="4">
    <source>
        <dbReference type="EMBL" id="CAB4853133.1"/>
    </source>
</evidence>
<evidence type="ECO:0000256" key="1">
    <source>
        <dbReference type="ARBA" id="ARBA00023125"/>
    </source>
</evidence>
<sequence length="119" mass="12633">MNIVILRGVLSSAPVLRSLASGSVVVSLEVTTPLDTGTASVPVAWFDPPSEVPWGPGDEVCVLGTVRRRFFRSGGVTQSRTEVVATQVVAAGNRRQVQRLLQRAVSRLGPQPEGALRSV</sequence>
<dbReference type="SUPFAM" id="SSF50249">
    <property type="entry name" value="Nucleic acid-binding proteins"/>
    <property type="match status" value="1"/>
</dbReference>
<protein>
    <submittedName>
        <fullName evidence="3">Unannotated protein</fullName>
    </submittedName>
</protein>
<evidence type="ECO:0000313" key="5">
    <source>
        <dbReference type="EMBL" id="CAB4945197.1"/>
    </source>
</evidence>
<reference evidence="3" key="1">
    <citation type="submission" date="2020-05" db="EMBL/GenBank/DDBJ databases">
        <authorList>
            <person name="Chiriac C."/>
            <person name="Salcher M."/>
            <person name="Ghai R."/>
            <person name="Kavagutti S V."/>
        </authorList>
    </citation>
    <scope>NUCLEOTIDE SEQUENCE</scope>
</reference>
<dbReference type="EMBL" id="CAFBIY010000204">
    <property type="protein sequence ID" value="CAB4853133.1"/>
    <property type="molecule type" value="Genomic_DNA"/>
</dbReference>
<dbReference type="InterPro" id="IPR012340">
    <property type="entry name" value="NA-bd_OB-fold"/>
</dbReference>
<dbReference type="EMBL" id="CAFBMT010000016">
    <property type="protein sequence ID" value="CAB4945197.1"/>
    <property type="molecule type" value="Genomic_DNA"/>
</dbReference>
<dbReference type="EMBL" id="CAEZYF010000050">
    <property type="protein sequence ID" value="CAB4751593.1"/>
    <property type="molecule type" value="Genomic_DNA"/>
</dbReference>
<proteinExistence type="predicted"/>